<feature type="region of interest" description="Disordered" evidence="4">
    <location>
        <begin position="163"/>
        <end position="188"/>
    </location>
</feature>
<dbReference type="InterPro" id="IPR014340">
    <property type="entry name" value="LptA"/>
</dbReference>
<evidence type="ECO:0000256" key="4">
    <source>
        <dbReference type="SAM" id="MobiDB-lite"/>
    </source>
</evidence>
<feature type="domain" description="Organic solvent tolerance-like N-terminal" evidence="5">
    <location>
        <begin position="46"/>
        <end position="157"/>
    </location>
</feature>
<sequence>MPHKKTTAMQPINTLYRSLFALCILCFFSLTSQAETNTPDEEHPIHITADRLEVQEQTGMSTYSGNVNIQQGSLELTGDTVTIIHPNGQLNMVKAYGAPAKFKRFSQVEQSWINGQANLIQYNTEYKTILLSGNAKIMQPGKHTITGSNIFYDVSKQTLMAKGSKDGQDRVSVTFDPATPKTPSGDKE</sequence>
<protein>
    <recommendedName>
        <fullName evidence="5">Organic solvent tolerance-like N-terminal domain-containing protein</fullName>
    </recommendedName>
</protein>
<accession>A0A3B0WDP5</accession>
<organism evidence="6">
    <name type="scientific">hydrothermal vent metagenome</name>
    <dbReference type="NCBI Taxonomy" id="652676"/>
    <lineage>
        <taxon>unclassified sequences</taxon>
        <taxon>metagenomes</taxon>
        <taxon>ecological metagenomes</taxon>
    </lineage>
</organism>
<dbReference type="GO" id="GO:0017089">
    <property type="term" value="F:glycolipid transfer activity"/>
    <property type="evidence" value="ECO:0007669"/>
    <property type="project" value="TreeGrafter"/>
</dbReference>
<dbReference type="InterPro" id="IPR005653">
    <property type="entry name" value="OstA-like_N"/>
</dbReference>
<name>A0A3B0WDP5_9ZZZZ</name>
<keyword evidence="1" id="KW-0813">Transport</keyword>
<dbReference type="AlphaFoldDB" id="A0A3B0WDP5"/>
<evidence type="ECO:0000313" key="6">
    <source>
        <dbReference type="EMBL" id="VAW49352.1"/>
    </source>
</evidence>
<dbReference type="Gene3D" id="2.60.450.10">
    <property type="entry name" value="Lipopolysaccharide (LPS) transport protein A like domain"/>
    <property type="match status" value="1"/>
</dbReference>
<dbReference type="EMBL" id="UOFB01000348">
    <property type="protein sequence ID" value="VAW49352.1"/>
    <property type="molecule type" value="Genomic_DNA"/>
</dbReference>
<dbReference type="GO" id="GO:0030288">
    <property type="term" value="C:outer membrane-bounded periplasmic space"/>
    <property type="evidence" value="ECO:0007669"/>
    <property type="project" value="TreeGrafter"/>
</dbReference>
<dbReference type="GO" id="GO:0009279">
    <property type="term" value="C:cell outer membrane"/>
    <property type="evidence" value="ECO:0007669"/>
    <property type="project" value="TreeGrafter"/>
</dbReference>
<reference evidence="6" key="1">
    <citation type="submission" date="2018-06" db="EMBL/GenBank/DDBJ databases">
        <authorList>
            <person name="Zhirakovskaya E."/>
        </authorList>
    </citation>
    <scope>NUCLEOTIDE SEQUENCE</scope>
</reference>
<proteinExistence type="inferred from homology"/>
<dbReference type="PANTHER" id="PTHR36504:SF1">
    <property type="entry name" value="LIPOPOLYSACCHARIDE EXPORT SYSTEM PROTEIN LPTA"/>
    <property type="match status" value="1"/>
</dbReference>
<dbReference type="GO" id="GO:0001530">
    <property type="term" value="F:lipopolysaccharide binding"/>
    <property type="evidence" value="ECO:0007669"/>
    <property type="project" value="InterPro"/>
</dbReference>
<evidence type="ECO:0000259" key="5">
    <source>
        <dbReference type="Pfam" id="PF03968"/>
    </source>
</evidence>
<dbReference type="HAMAP" id="MF_01914">
    <property type="entry name" value="LPS_assembly_LptA"/>
    <property type="match status" value="1"/>
</dbReference>
<keyword evidence="2" id="KW-0732">Signal</keyword>
<dbReference type="InterPro" id="IPR052037">
    <property type="entry name" value="LPS_export_LptA"/>
</dbReference>
<dbReference type="Pfam" id="PF03968">
    <property type="entry name" value="LptD_N"/>
    <property type="match status" value="1"/>
</dbReference>
<dbReference type="NCBIfam" id="TIGR03002">
    <property type="entry name" value="outer_YhbN_LptA"/>
    <property type="match status" value="1"/>
</dbReference>
<dbReference type="PANTHER" id="PTHR36504">
    <property type="entry name" value="LIPOPOLYSACCHARIDE EXPORT SYSTEM PROTEIN LPTA"/>
    <property type="match status" value="1"/>
</dbReference>
<evidence type="ECO:0000256" key="1">
    <source>
        <dbReference type="ARBA" id="ARBA00022448"/>
    </source>
</evidence>
<gene>
    <name evidence="6" type="ORF">MNBD_GAMMA04-1567</name>
</gene>
<evidence type="ECO:0000256" key="2">
    <source>
        <dbReference type="ARBA" id="ARBA00022729"/>
    </source>
</evidence>
<evidence type="ECO:0000256" key="3">
    <source>
        <dbReference type="ARBA" id="ARBA00022764"/>
    </source>
</evidence>
<keyword evidence="3" id="KW-0574">Periplasm</keyword>
<dbReference type="GO" id="GO:0015920">
    <property type="term" value="P:lipopolysaccharide transport"/>
    <property type="evidence" value="ECO:0007669"/>
    <property type="project" value="InterPro"/>
</dbReference>